<evidence type="ECO:0000256" key="9">
    <source>
        <dbReference type="ARBA" id="ARBA00023163"/>
    </source>
</evidence>
<dbReference type="Pfam" id="PF04998">
    <property type="entry name" value="RNA_pol_Rpb1_5"/>
    <property type="match status" value="1"/>
</dbReference>
<dbReference type="EC" id="2.7.7.6" evidence="12"/>
<dbReference type="Gene3D" id="1.10.274.100">
    <property type="entry name" value="RNA polymerase Rpb1, domain 3"/>
    <property type="match status" value="1"/>
</dbReference>
<proteinExistence type="inferred from homology"/>
<dbReference type="Gene3D" id="3.30.1490.180">
    <property type="entry name" value="RNA polymerase ii"/>
    <property type="match status" value="1"/>
</dbReference>
<dbReference type="InterPro" id="IPR044893">
    <property type="entry name" value="RNA_pol_Rpb1_clamp_domain"/>
</dbReference>
<keyword evidence="4 12" id="KW-0808">Transferase</keyword>
<dbReference type="Pfam" id="PF05000">
    <property type="entry name" value="RNA_pol_Rpb1_4"/>
    <property type="match status" value="1"/>
</dbReference>
<dbReference type="Gene3D" id="2.40.40.20">
    <property type="match status" value="1"/>
</dbReference>
<comment type="function">
    <text evidence="12">DNA-dependent RNA polymerase catalyzes the transcription of DNA into RNA using the four ribonucleoside triphosphates as substrates.</text>
</comment>
<dbReference type="InterPro" id="IPR045867">
    <property type="entry name" value="DNA-dir_RpoC_beta_prime"/>
</dbReference>
<feature type="region of interest" description="Disordered" evidence="13">
    <location>
        <begin position="1117"/>
        <end position="1152"/>
    </location>
</feature>
<dbReference type="SUPFAM" id="SSF64484">
    <property type="entry name" value="beta and beta-prime subunits of DNA dependent RNA-polymerase"/>
    <property type="match status" value="1"/>
</dbReference>
<feature type="compositionally biased region" description="Acidic residues" evidence="13">
    <location>
        <begin position="1435"/>
        <end position="1444"/>
    </location>
</feature>
<evidence type="ECO:0000256" key="11">
    <source>
        <dbReference type="ARBA" id="ARBA00048552"/>
    </source>
</evidence>
<protein>
    <recommendedName>
        <fullName evidence="12">DNA-directed RNA polymerase subunit</fullName>
        <ecNumber evidence="12">2.7.7.6</ecNumber>
    </recommendedName>
</protein>
<dbReference type="Gene3D" id="6.20.50.80">
    <property type="match status" value="1"/>
</dbReference>
<feature type="region of interest" description="Disordered" evidence="13">
    <location>
        <begin position="1371"/>
        <end position="1503"/>
    </location>
</feature>
<keyword evidence="6" id="KW-0479">Metal-binding</keyword>
<dbReference type="PANTHER" id="PTHR19376:SF11">
    <property type="entry name" value="DNA-DIRECTED RNA POLYMERASE I SUBUNIT RPA1"/>
    <property type="match status" value="1"/>
</dbReference>
<dbReference type="Gene3D" id="4.10.860.120">
    <property type="entry name" value="RNA polymerase II, clamp domain"/>
    <property type="match status" value="1"/>
</dbReference>
<dbReference type="Proteomes" id="UP001497444">
    <property type="component" value="Chromosome 4"/>
</dbReference>
<evidence type="ECO:0000256" key="10">
    <source>
        <dbReference type="ARBA" id="ARBA00023242"/>
    </source>
</evidence>
<organism evidence="15 16">
    <name type="scientific">Sphagnum jensenii</name>
    <dbReference type="NCBI Taxonomy" id="128206"/>
    <lineage>
        <taxon>Eukaryota</taxon>
        <taxon>Viridiplantae</taxon>
        <taxon>Streptophyta</taxon>
        <taxon>Embryophyta</taxon>
        <taxon>Bryophyta</taxon>
        <taxon>Sphagnophytina</taxon>
        <taxon>Sphagnopsida</taxon>
        <taxon>Sphagnales</taxon>
        <taxon>Sphagnaceae</taxon>
        <taxon>Sphagnum</taxon>
    </lineage>
</organism>
<dbReference type="PANTHER" id="PTHR19376">
    <property type="entry name" value="DNA-DIRECTED RNA POLYMERASE"/>
    <property type="match status" value="1"/>
</dbReference>
<evidence type="ECO:0000256" key="6">
    <source>
        <dbReference type="ARBA" id="ARBA00022723"/>
    </source>
</evidence>
<comment type="subcellular location">
    <subcellularLocation>
        <location evidence="1">Nucleus</location>
    </subcellularLocation>
</comment>
<evidence type="ECO:0000313" key="16">
    <source>
        <dbReference type="Proteomes" id="UP001497444"/>
    </source>
</evidence>
<dbReference type="InterPro" id="IPR000722">
    <property type="entry name" value="RNA_pol_asu"/>
</dbReference>
<evidence type="ECO:0000256" key="2">
    <source>
        <dbReference type="ARBA" id="ARBA00006460"/>
    </source>
</evidence>
<dbReference type="InterPro" id="IPR006592">
    <property type="entry name" value="RNA_pol_N"/>
</dbReference>
<keyword evidence="5 12" id="KW-0548">Nucleotidyltransferase</keyword>
<evidence type="ECO:0000256" key="13">
    <source>
        <dbReference type="SAM" id="MobiDB-lite"/>
    </source>
</evidence>
<dbReference type="Gene3D" id="1.10.150.390">
    <property type="match status" value="1"/>
</dbReference>
<dbReference type="InterPro" id="IPR007080">
    <property type="entry name" value="RNA_pol_Rpb1_1"/>
</dbReference>
<reference evidence="15" key="1">
    <citation type="submission" date="2024-02" db="EMBL/GenBank/DDBJ databases">
        <authorList>
            <consortium name="ELIXIR-Norway"/>
            <consortium name="Elixir Norway"/>
        </authorList>
    </citation>
    <scope>NUCLEOTIDE SEQUENCE</scope>
</reference>
<keyword evidence="10" id="KW-0539">Nucleus</keyword>
<dbReference type="EMBL" id="OZ020099">
    <property type="protein sequence ID" value="CAK9272073.1"/>
    <property type="molecule type" value="Genomic_DNA"/>
</dbReference>
<evidence type="ECO:0000256" key="5">
    <source>
        <dbReference type="ARBA" id="ARBA00022695"/>
    </source>
</evidence>
<sequence>MSRLQGRPEVVSKVVEAVGFNFYTNEEVHGISVKQITSPILFDNLRNPVSGGLYDPALGPIDQKGGCITCGQAAVHCPGHFGHIDLILPVYSPLVFKMLVRVLKCICVFCHHFKMHKDRVNVFATKLELIAQGRMVEAARVQLSKQDEEKEGISLSDDDFDMIAEDISDELVGESGHGRRSRWTSTQISAARDVIGHFMEEMPKSKCENCLASVPIIKHSGVGKIFQEPLSNNFRANNIMLGISSEVSLRAPGKDVGSDDELGFDEEPDDATEFDVLDTGAMEGGNGNDSLTQTPKKAKGKKGGTKPIGVKLDKVLAWSRKKFLTTSEVKEHMRKVWEKEAHICSLVWGLGEKGWHSHTLKNLKKTGSSMFFVESILVTPNRFRPANMMDGKLIEHPQNIFYGRMLRANIVLTEFSRGKKGEDGSIQKLDITMATRLWLNLQNEVCALLDSTTATGLSKDQGGGGVRQLLEKKEGLFRMNMMGKRVNYACRSVISPDPYIAVNEIGIPPYFATRLTYPERVTPWNVESMRDAVENGAHVHPGATHVEDEQGGVVNLANLPKFKRTALAKTLLSTPGSVMGAATINGGRAIGKTVYRHLRDGDVLLVNRQPTLHKPGVMAHQARVLKGEKTLRLHYANCSTYNADFDGDEMNVHFPQEELGRAEAYEIVNADQQYVVPTSGDPIRGLIQDHICSATLLTKRDTFLTREEYQQLVYSACVSSNPTSFKSKKQTVLGVIDHDDSIMPLPPAILKPRPLWTGKQVLTTVFNFVTSGLPPFSLKAPIKVSGEYWGKTSGELEIILNDNELLCGVIDKAQFGKYGIIHSFQELYGAQSAGRLLSVFSRLFTAYLQMHGFTCGIGDLLLVPKAEKQRRHKLHKTEKLGDGINAQYVGINENAVDVDMEEVKNKVEKKIQSKGEVASARLDMLMTSALNRITSDINNTIFPRGLLKPFPSNCLSLMTITGAKGGLVNFTQISSLLGQQELEGKRVPRMVSGKTLPCFPPWDTSARAGGFIGDRFLTGLRPQEYYFHCMAGRDGLVDTAVKTSRSGYLQRCLMKNLECLKVHYDYTVRDSDGSIVQFRYGEDGIDVSKTSHLSKFELLATNQDLVAMRLGKDEVEHLRESSKRRRKLVGKENGPDGSADNKVSMEEDSQESMSKAFEEKLEGFIAEISKSRADRKRLHLRKHRNREDFRFLMRLKYGSSLAQPGEPVGVLAAQSVGEPSTQMTLNTFHFAGRGEMNVTLGIPRLREILMTASKDISTPIMTCPLRPGKTREDAERLATHLRKLRLVDLIEKIEVGEVPYSVQNGQVSKVYKVILKLYSPDRYPQHLNLQLDECEQVVRTMFIPKLMKEVEKAFKASSGKSKENAIQVLQPSQMGEGDSTAPAAAVDAEGPEPKGSKHNDVEAGEHEDDDIDEKDEEEEGADAEKRRGQDNDERGYDDEADDDEKAIAEETRHRDLHEQLADDEGEEDGGGGGGQVIQDNEERRGIYIGDDDDGEDVPVSTKEPTTVKLGAKGVKPKSGKKPKGGEKMAETLTVKGSLFEMHFSVKPQSPHIILAEIVERVAKLVTVRALAGIEKCAVIDFKGDPNRPALQTDGVNFEGLWMLSDDLDLHHLTTNNIASMLQVYGVEVCRATILSEVQAVFGAYGISVNPRHLGLIADFMTFQGGYRPCNRMGINSSPSPFLKMSFETATTFLMDATLQKQTDHLESPSARIVMGRIVEMGTGSFDLLQNIDQMIESAA</sequence>
<dbReference type="Pfam" id="PF00623">
    <property type="entry name" value="RNA_pol_Rpb1_2"/>
    <property type="match status" value="1"/>
</dbReference>
<keyword evidence="16" id="KW-1185">Reference proteome</keyword>
<dbReference type="InterPro" id="IPR038120">
    <property type="entry name" value="Rpb1_funnel_sf"/>
</dbReference>
<dbReference type="Gene3D" id="3.30.70.2850">
    <property type="match status" value="1"/>
</dbReference>
<keyword evidence="7" id="KW-0862">Zinc</keyword>
<feature type="region of interest" description="Disordered" evidence="13">
    <location>
        <begin position="281"/>
        <end position="305"/>
    </location>
</feature>
<feature type="compositionally biased region" description="Basic and acidic residues" evidence="13">
    <location>
        <begin position="1391"/>
        <end position="1404"/>
    </location>
</feature>
<feature type="compositionally biased region" description="Acidic residues" evidence="13">
    <location>
        <begin position="1405"/>
        <end position="1421"/>
    </location>
</feature>
<feature type="compositionally biased region" description="Basic and acidic residues" evidence="13">
    <location>
        <begin position="1445"/>
        <end position="1460"/>
    </location>
</feature>
<comment type="catalytic activity">
    <reaction evidence="11 12">
        <text>RNA(n) + a ribonucleoside 5'-triphosphate = RNA(n+1) + diphosphate</text>
        <dbReference type="Rhea" id="RHEA:21248"/>
        <dbReference type="Rhea" id="RHEA-COMP:14527"/>
        <dbReference type="Rhea" id="RHEA-COMP:17342"/>
        <dbReference type="ChEBI" id="CHEBI:33019"/>
        <dbReference type="ChEBI" id="CHEBI:61557"/>
        <dbReference type="ChEBI" id="CHEBI:140395"/>
        <dbReference type="EC" id="2.7.7.6"/>
    </reaction>
</comment>
<dbReference type="InterPro" id="IPR007083">
    <property type="entry name" value="RNA_pol_Rpb1_4"/>
</dbReference>
<dbReference type="Pfam" id="PF04983">
    <property type="entry name" value="RNA_pol_Rpb1_3"/>
    <property type="match status" value="1"/>
</dbReference>
<evidence type="ECO:0000256" key="4">
    <source>
        <dbReference type="ARBA" id="ARBA00022679"/>
    </source>
</evidence>
<evidence type="ECO:0000256" key="12">
    <source>
        <dbReference type="RuleBase" id="RU004279"/>
    </source>
</evidence>
<keyword evidence="8" id="KW-0460">Magnesium</keyword>
<evidence type="ECO:0000256" key="8">
    <source>
        <dbReference type="ARBA" id="ARBA00022842"/>
    </source>
</evidence>
<accession>A0ABP0WYZ7</accession>
<dbReference type="Gene3D" id="1.10.132.30">
    <property type="match status" value="1"/>
</dbReference>
<dbReference type="InterPro" id="IPR007081">
    <property type="entry name" value="RNA_pol_Rpb1_5"/>
</dbReference>
<evidence type="ECO:0000313" key="15">
    <source>
        <dbReference type="EMBL" id="CAK9272073.1"/>
    </source>
</evidence>
<evidence type="ECO:0000259" key="14">
    <source>
        <dbReference type="SMART" id="SM00663"/>
    </source>
</evidence>
<gene>
    <name evidence="15" type="ORF">CSSPJE1EN1_LOCUS17551</name>
</gene>
<evidence type="ECO:0000256" key="1">
    <source>
        <dbReference type="ARBA" id="ARBA00004123"/>
    </source>
</evidence>
<evidence type="ECO:0000256" key="3">
    <source>
        <dbReference type="ARBA" id="ARBA00022478"/>
    </source>
</evidence>
<comment type="similarity">
    <text evidence="2 12">Belongs to the RNA polymerase beta' chain family.</text>
</comment>
<dbReference type="Pfam" id="PF04997">
    <property type="entry name" value="RNA_pol_Rpb1_1"/>
    <property type="match status" value="1"/>
</dbReference>
<feature type="domain" description="RNA polymerase N-terminal" evidence="14">
    <location>
        <begin position="369"/>
        <end position="698"/>
    </location>
</feature>
<name>A0ABP0WYZ7_9BRYO</name>
<dbReference type="SMART" id="SM00663">
    <property type="entry name" value="RPOLA_N"/>
    <property type="match status" value="1"/>
</dbReference>
<keyword evidence="3 12" id="KW-0240">DNA-directed RNA polymerase</keyword>
<dbReference type="CDD" id="cd01435">
    <property type="entry name" value="RNAP_I_RPA1_N"/>
    <property type="match status" value="1"/>
</dbReference>
<dbReference type="InterPro" id="IPR015699">
    <property type="entry name" value="DNA-dir_RNA_pol1_lsu_N"/>
</dbReference>
<dbReference type="InterPro" id="IPR042102">
    <property type="entry name" value="RNA_pol_Rpb1_3_sf"/>
</dbReference>
<evidence type="ECO:0000256" key="7">
    <source>
        <dbReference type="ARBA" id="ARBA00022833"/>
    </source>
</evidence>
<feature type="compositionally biased region" description="Basic and acidic residues" evidence="13">
    <location>
        <begin position="1422"/>
        <end position="1434"/>
    </location>
</feature>
<keyword evidence="9 12" id="KW-0804">Transcription</keyword>
<dbReference type="InterPro" id="IPR007066">
    <property type="entry name" value="RNA_pol_Rpb1_3"/>
</dbReference>